<organism evidence="2 3">
    <name type="scientific">Labeo rohita</name>
    <name type="common">Indian major carp</name>
    <name type="synonym">Cyprinus rohita</name>
    <dbReference type="NCBI Taxonomy" id="84645"/>
    <lineage>
        <taxon>Eukaryota</taxon>
        <taxon>Metazoa</taxon>
        <taxon>Chordata</taxon>
        <taxon>Craniata</taxon>
        <taxon>Vertebrata</taxon>
        <taxon>Euteleostomi</taxon>
        <taxon>Actinopterygii</taxon>
        <taxon>Neopterygii</taxon>
        <taxon>Teleostei</taxon>
        <taxon>Ostariophysi</taxon>
        <taxon>Cypriniformes</taxon>
        <taxon>Cyprinidae</taxon>
        <taxon>Labeoninae</taxon>
        <taxon>Labeonini</taxon>
        <taxon>Labeo</taxon>
    </lineage>
</organism>
<dbReference type="PANTHER" id="PTHR24559">
    <property type="entry name" value="TRANSPOSON TY3-I GAG-POL POLYPROTEIN"/>
    <property type="match status" value="1"/>
</dbReference>
<dbReference type="InterPro" id="IPR043128">
    <property type="entry name" value="Rev_trsase/Diguanyl_cyclase"/>
</dbReference>
<proteinExistence type="predicted"/>
<keyword evidence="1" id="KW-1133">Transmembrane helix</keyword>
<dbReference type="SUPFAM" id="SSF56672">
    <property type="entry name" value="DNA/RNA polymerases"/>
    <property type="match status" value="2"/>
</dbReference>
<name>A0A498P7V0_LABRO</name>
<dbReference type="InterPro" id="IPR043502">
    <property type="entry name" value="DNA/RNA_pol_sf"/>
</dbReference>
<dbReference type="AlphaFoldDB" id="A0A498P7V0"/>
<reference evidence="2 3" key="1">
    <citation type="submission" date="2018-03" db="EMBL/GenBank/DDBJ databases">
        <title>Draft genome sequence of Rohu Carp (Labeo rohita).</title>
        <authorList>
            <person name="Das P."/>
            <person name="Kushwaha B."/>
            <person name="Joshi C.G."/>
            <person name="Kumar D."/>
            <person name="Nagpure N.S."/>
            <person name="Sahoo L."/>
            <person name="Das S.P."/>
            <person name="Bit A."/>
            <person name="Patnaik S."/>
            <person name="Meher P.K."/>
            <person name="Jayasankar P."/>
            <person name="Koringa P.G."/>
            <person name="Patel N.V."/>
            <person name="Hinsu A.T."/>
            <person name="Kumar R."/>
            <person name="Pandey M."/>
            <person name="Agarwal S."/>
            <person name="Srivastava S."/>
            <person name="Singh M."/>
            <person name="Iquebal M.A."/>
            <person name="Jaiswal S."/>
            <person name="Angadi U.B."/>
            <person name="Kumar N."/>
            <person name="Raza M."/>
            <person name="Shah T.M."/>
            <person name="Rai A."/>
            <person name="Jena J.K."/>
        </authorList>
    </citation>
    <scope>NUCLEOTIDE SEQUENCE [LARGE SCALE GENOMIC DNA]</scope>
    <source>
        <strain evidence="2">DASCIFA01</strain>
        <tissue evidence="2">Testis</tissue>
    </source>
</reference>
<evidence type="ECO:0000256" key="1">
    <source>
        <dbReference type="SAM" id="Phobius"/>
    </source>
</evidence>
<evidence type="ECO:0000313" key="3">
    <source>
        <dbReference type="Proteomes" id="UP000290572"/>
    </source>
</evidence>
<protein>
    <submittedName>
        <fullName evidence="2">Retrovirus-related Pol poly from transposon</fullName>
    </submittedName>
</protein>
<dbReference type="Gene3D" id="3.30.70.270">
    <property type="match status" value="2"/>
</dbReference>
<keyword evidence="3" id="KW-1185">Reference proteome</keyword>
<sequence>MQPSRQLNQKTRKDAFPLPRIEETLDALSGDQWFSTIDLILLLYGRGIVVSLPLIMLLLRNTCNNCLQVRQLNQKTRKDAFPLPRIEETLDALSGDQWFSTIDLNDTIYIP</sequence>
<keyword evidence="1" id="KW-0472">Membrane</keyword>
<evidence type="ECO:0000313" key="2">
    <source>
        <dbReference type="EMBL" id="RXN39574.1"/>
    </source>
</evidence>
<dbReference type="Proteomes" id="UP000290572">
    <property type="component" value="Unassembled WGS sequence"/>
</dbReference>
<gene>
    <name evidence="2" type="ORF">ROHU_000059</name>
</gene>
<dbReference type="PANTHER" id="PTHR24559:SF435">
    <property type="entry name" value="RIBONUCLEASE H"/>
    <property type="match status" value="1"/>
</dbReference>
<dbReference type="STRING" id="84645.A0A498P7V0"/>
<dbReference type="EMBL" id="QBIY01000512">
    <property type="protein sequence ID" value="RXN39574.1"/>
    <property type="molecule type" value="Genomic_DNA"/>
</dbReference>
<dbReference type="InterPro" id="IPR053134">
    <property type="entry name" value="RNA-dir_DNA_polymerase"/>
</dbReference>
<keyword evidence="1" id="KW-0812">Transmembrane</keyword>
<feature type="transmembrane region" description="Helical" evidence="1">
    <location>
        <begin position="39"/>
        <end position="59"/>
    </location>
</feature>
<accession>A0A498P7V0</accession>
<comment type="caution">
    <text evidence="2">The sequence shown here is derived from an EMBL/GenBank/DDBJ whole genome shotgun (WGS) entry which is preliminary data.</text>
</comment>